<keyword evidence="8" id="KW-0256">Endoplasmic reticulum</keyword>
<feature type="transmembrane region" description="Helical" evidence="17">
    <location>
        <begin position="59"/>
        <end position="78"/>
    </location>
</feature>
<feature type="transmembrane region" description="Helical" evidence="17">
    <location>
        <begin position="327"/>
        <end position="345"/>
    </location>
</feature>
<evidence type="ECO:0000256" key="11">
    <source>
        <dbReference type="ARBA" id="ARBA00023098"/>
    </source>
</evidence>
<evidence type="ECO:0000259" key="18">
    <source>
        <dbReference type="PROSITE" id="PS50156"/>
    </source>
</evidence>
<feature type="region of interest" description="Disordered" evidence="16">
    <location>
        <begin position="630"/>
        <end position="652"/>
    </location>
</feature>
<keyword evidence="13 17" id="KW-0472">Membrane</keyword>
<evidence type="ECO:0000256" key="9">
    <source>
        <dbReference type="ARBA" id="ARBA00022989"/>
    </source>
</evidence>
<evidence type="ECO:0000313" key="19">
    <source>
        <dbReference type="EMBL" id="KAL0947478.1"/>
    </source>
</evidence>
<gene>
    <name evidence="19" type="ORF">HGRIS_013584</name>
</gene>
<name>A0ABR3IW29_9AGAR</name>
<evidence type="ECO:0000256" key="4">
    <source>
        <dbReference type="ARBA" id="ARBA00019541"/>
    </source>
</evidence>
<evidence type="ECO:0000256" key="6">
    <source>
        <dbReference type="ARBA" id="ARBA00022692"/>
    </source>
</evidence>
<proteinExistence type="inferred from homology"/>
<dbReference type="EMBL" id="JASNQZ010000015">
    <property type="protein sequence ID" value="KAL0947478.1"/>
    <property type="molecule type" value="Genomic_DNA"/>
</dbReference>
<feature type="compositionally biased region" description="Low complexity" evidence="16">
    <location>
        <begin position="1073"/>
        <end position="1096"/>
    </location>
</feature>
<evidence type="ECO:0000256" key="7">
    <source>
        <dbReference type="ARBA" id="ARBA00022737"/>
    </source>
</evidence>
<dbReference type="Pfam" id="PF12349">
    <property type="entry name" value="Sterol-sensing"/>
    <property type="match status" value="1"/>
</dbReference>
<evidence type="ECO:0000256" key="16">
    <source>
        <dbReference type="SAM" id="MobiDB-lite"/>
    </source>
</evidence>
<keyword evidence="12" id="KW-0446">Lipid-binding</keyword>
<feature type="transmembrane region" description="Helical" evidence="17">
    <location>
        <begin position="440"/>
        <end position="458"/>
    </location>
</feature>
<sequence length="1301" mass="141666">MLTKPLQRVRALGARFFDQFGQHCATHQIRIILVSCVVITSLFYPALDLYYSSASHIPYLSYLSYVPSFYHPIFSSLVPKARQGDPSLTSAGLSDLQDIWTPHASLRVQDDAVSRANCRRERSIRVERLFIQSPPIPGDDNDGALNQNILLSTFEIENRLDAAIAAADLDCLRYRPGQTSTVAEDEKSKCLVVSPLAFWNYDLSSLRADTGIIDTLNGFRNVSVARLPVTPQMVVAGRGSDGQSEPLTYAYDYPKADFDYAAFVALTYFFPETDCLGNTERALWLQVARQAMGDVADVVFHPSEPSLRSLQFTPEHSKGKHIKTTSLIKAFIYLAYMFFSSYVTWSMRRMKGVHSRIGLTFTALVEIAVSTITSLSVCALVGFKITMVPWELLPMIIVFVGAENMVNLVDAVTKTPITLSVRQRIAQGLARAGTSNTLKVVSYNAILGVISVFSYGAIRQFCAFAVVVLVAHWFLAHTFFLAVLSIDLQRLELDELLKQNPSLAPAGSDSKREKSVERRSMNKWQRFLSLVQQALRGRARTNLSLLLLLATTAALYYTTYASSRWKPVDPAQTAVPRPNALARDRTAEPSISPTEFDPAFAIWNTLNPNGDPLLHLRIESPAMATLKGGINHKSSVAGDSSTRADGRKTAKSSKSRVVPSLSSILWLLKIVVFPITATTGALYGLLLYLLKDAELLDAQRNRAESDGSTDGADPAQISLDKWVRFLALPRGMKADIVHVSASLDGRLVVTSSIQNEVVIWYQTQSDAAEAEAASWSRASLDVGRAVSNSAPPSSGGTERPMVRAVAADTAGRYFAVGTGEGFICIWEWVATSNRTRSGPNASQIACVELPAEALGMGPVAMGFRRTSAKPALLFSFADGQLFEWSGGTTRRSMPTNIQASYKATLVPVRPDGELLVAFCMDDGSLEVLETGASYLLLTSPFITQAGSPGDPVMAVDACCLEINGCTRLVIAAATLAGTISLWDGSSGECINVLDDVFGSINTLRISPIPSERCPTCSELPPESFALTFSRDQVVHFFTASLPTSLVRRCVCLRSQLRHTTSWDNQSLGRRSRNGSVSSVYMSGGAKANGSASNGGSPLMSRQRLPTPFEVSPFPVSGHGVHSRKASEKDSSRRLSDVLAVPPLAMEDLDPIAFNSSGETLPSGSSTPSTWHGVIVIRSFADITCERGCWGVLDGKIVGIRRRPRPGNASGNATARNHIAGEGLSPATLDRWELWMWDPRVCHLQCSPLASLTTEVTRETRRSDSIPRLPFTRVAPLVCTRSYALAGFGNTFGVVDFSSRYC</sequence>
<dbReference type="InterPro" id="IPR000731">
    <property type="entry name" value="SSD"/>
</dbReference>
<keyword evidence="20" id="KW-1185">Reference proteome</keyword>
<dbReference type="SUPFAM" id="SSF50978">
    <property type="entry name" value="WD40 repeat-like"/>
    <property type="match status" value="1"/>
</dbReference>
<dbReference type="SUPFAM" id="SSF82866">
    <property type="entry name" value="Multidrug efflux transporter AcrB transmembrane domain"/>
    <property type="match status" value="1"/>
</dbReference>
<comment type="caution">
    <text evidence="19">The sequence shown here is derived from an EMBL/GenBank/DDBJ whole genome shotgun (WGS) entry which is preliminary data.</text>
</comment>
<evidence type="ECO:0000256" key="1">
    <source>
        <dbReference type="ARBA" id="ARBA00004477"/>
    </source>
</evidence>
<evidence type="ECO:0000256" key="10">
    <source>
        <dbReference type="ARBA" id="ARBA00023034"/>
    </source>
</evidence>
<feature type="transmembrane region" description="Helical" evidence="17">
    <location>
        <begin position="464"/>
        <end position="484"/>
    </location>
</feature>
<dbReference type="InterPro" id="IPR053958">
    <property type="entry name" value="HMGCR/SNAP/NPC1-like_SSD"/>
</dbReference>
<feature type="transmembrane region" description="Helical" evidence="17">
    <location>
        <begin position="664"/>
        <end position="690"/>
    </location>
</feature>
<accession>A0ABR3IW29</accession>
<feature type="transmembrane region" description="Helical" evidence="17">
    <location>
        <begin position="357"/>
        <end position="383"/>
    </location>
</feature>
<dbReference type="Gene3D" id="2.130.10.10">
    <property type="entry name" value="YVTN repeat-like/Quinoprotein amine dehydrogenase"/>
    <property type="match status" value="2"/>
</dbReference>
<evidence type="ECO:0000256" key="8">
    <source>
        <dbReference type="ARBA" id="ARBA00022824"/>
    </source>
</evidence>
<keyword evidence="5" id="KW-0853">WD repeat</keyword>
<protein>
    <recommendedName>
        <fullName evidence="4">Sterol regulatory element-binding protein cleavage-activating protein</fullName>
    </recommendedName>
</protein>
<dbReference type="InterPro" id="IPR015943">
    <property type="entry name" value="WD40/YVTN_repeat-like_dom_sf"/>
</dbReference>
<dbReference type="Proteomes" id="UP001556367">
    <property type="component" value="Unassembled WGS sequence"/>
</dbReference>
<keyword evidence="9 17" id="KW-1133">Transmembrane helix</keyword>
<keyword evidence="15" id="KW-0753">Steroid metabolism</keyword>
<keyword evidence="10" id="KW-0333">Golgi apparatus</keyword>
<keyword evidence="6 17" id="KW-0812">Transmembrane</keyword>
<evidence type="ECO:0000256" key="14">
    <source>
        <dbReference type="ARBA" id="ARBA00023180"/>
    </source>
</evidence>
<evidence type="ECO:0000256" key="2">
    <source>
        <dbReference type="ARBA" id="ARBA00004653"/>
    </source>
</evidence>
<feature type="compositionally biased region" description="Polar residues" evidence="16">
    <location>
        <begin position="632"/>
        <end position="641"/>
    </location>
</feature>
<evidence type="ECO:0000256" key="13">
    <source>
        <dbReference type="ARBA" id="ARBA00023136"/>
    </source>
</evidence>
<dbReference type="InterPro" id="IPR030225">
    <property type="entry name" value="SCAP"/>
</dbReference>
<organism evidence="19 20">
    <name type="scientific">Hohenbuehelia grisea</name>
    <dbReference type="NCBI Taxonomy" id="104357"/>
    <lineage>
        <taxon>Eukaryota</taxon>
        <taxon>Fungi</taxon>
        <taxon>Dikarya</taxon>
        <taxon>Basidiomycota</taxon>
        <taxon>Agaricomycotina</taxon>
        <taxon>Agaricomycetes</taxon>
        <taxon>Agaricomycetidae</taxon>
        <taxon>Agaricales</taxon>
        <taxon>Pleurotineae</taxon>
        <taxon>Pleurotaceae</taxon>
        <taxon>Hohenbuehelia</taxon>
    </lineage>
</organism>
<evidence type="ECO:0000256" key="12">
    <source>
        <dbReference type="ARBA" id="ARBA00023121"/>
    </source>
</evidence>
<comment type="similarity">
    <text evidence="3">Belongs to the WD repeat SCAP family.</text>
</comment>
<feature type="region of interest" description="Disordered" evidence="16">
    <location>
        <begin position="1064"/>
        <end position="1133"/>
    </location>
</feature>
<dbReference type="PANTHER" id="PTHR46378:SF1">
    <property type="entry name" value="STEROL REGULATORY ELEMENT-BINDING PROTEIN CLEAVAGE-ACTIVATING PROTEIN"/>
    <property type="match status" value="1"/>
</dbReference>
<dbReference type="PANTHER" id="PTHR46378">
    <property type="entry name" value="STEROL REGULATORY ELEMENT-BINDING PROTEIN CLEAVAGE-ACTIVATING PROTEIN"/>
    <property type="match status" value="1"/>
</dbReference>
<comment type="subcellular location">
    <subcellularLocation>
        <location evidence="1">Endoplasmic reticulum membrane</location>
        <topology evidence="1">Multi-pass membrane protein</topology>
    </subcellularLocation>
    <subcellularLocation>
        <location evidence="2">Golgi apparatus membrane</location>
        <topology evidence="2">Multi-pass membrane protein</topology>
    </subcellularLocation>
</comment>
<keyword evidence="14" id="KW-0325">Glycoprotein</keyword>
<feature type="domain" description="SSD" evidence="18">
    <location>
        <begin position="328"/>
        <end position="486"/>
    </location>
</feature>
<evidence type="ECO:0000256" key="5">
    <source>
        <dbReference type="ARBA" id="ARBA00022574"/>
    </source>
</evidence>
<dbReference type="PROSITE" id="PS50156">
    <property type="entry name" value="SSD"/>
    <property type="match status" value="1"/>
</dbReference>
<evidence type="ECO:0000256" key="3">
    <source>
        <dbReference type="ARBA" id="ARBA00007410"/>
    </source>
</evidence>
<feature type="compositionally biased region" description="Basic and acidic residues" evidence="16">
    <location>
        <begin position="1124"/>
        <end position="1133"/>
    </location>
</feature>
<evidence type="ECO:0000256" key="15">
    <source>
        <dbReference type="ARBA" id="ARBA00023221"/>
    </source>
</evidence>
<keyword evidence="7" id="KW-0677">Repeat</keyword>
<reference evidence="20" key="1">
    <citation type="submission" date="2024-06" db="EMBL/GenBank/DDBJ databases">
        <title>Multi-omics analyses provide insights into the biosynthesis of the anticancer antibiotic pleurotin in Hohenbuehelia grisea.</title>
        <authorList>
            <person name="Weaver J.A."/>
            <person name="Alberti F."/>
        </authorList>
    </citation>
    <scope>NUCLEOTIDE SEQUENCE [LARGE SCALE GENOMIC DNA]</scope>
    <source>
        <strain evidence="20">T-177</strain>
    </source>
</reference>
<dbReference type="InterPro" id="IPR036322">
    <property type="entry name" value="WD40_repeat_dom_sf"/>
</dbReference>
<keyword evidence="11" id="KW-0443">Lipid metabolism</keyword>
<evidence type="ECO:0000313" key="20">
    <source>
        <dbReference type="Proteomes" id="UP001556367"/>
    </source>
</evidence>
<evidence type="ECO:0000256" key="17">
    <source>
        <dbReference type="SAM" id="Phobius"/>
    </source>
</evidence>
<feature type="transmembrane region" description="Helical" evidence="17">
    <location>
        <begin position="29"/>
        <end position="47"/>
    </location>
</feature>